<dbReference type="Proteomes" id="UP000295293">
    <property type="component" value="Unassembled WGS sequence"/>
</dbReference>
<organism evidence="2 3">
    <name type="scientific">Tahibacter aquaticus</name>
    <dbReference type="NCBI Taxonomy" id="520092"/>
    <lineage>
        <taxon>Bacteria</taxon>
        <taxon>Pseudomonadati</taxon>
        <taxon>Pseudomonadota</taxon>
        <taxon>Gammaproteobacteria</taxon>
        <taxon>Lysobacterales</taxon>
        <taxon>Rhodanobacteraceae</taxon>
        <taxon>Tahibacter</taxon>
    </lineage>
</organism>
<reference evidence="2 3" key="1">
    <citation type="submission" date="2019-03" db="EMBL/GenBank/DDBJ databases">
        <title>Genomic Encyclopedia of Type Strains, Phase IV (KMG-IV): sequencing the most valuable type-strain genomes for metagenomic binning, comparative biology and taxonomic classification.</title>
        <authorList>
            <person name="Goeker M."/>
        </authorList>
    </citation>
    <scope>NUCLEOTIDE SEQUENCE [LARGE SCALE GENOMIC DNA]</scope>
    <source>
        <strain evidence="2 3">DSM 21667</strain>
    </source>
</reference>
<evidence type="ECO:0000313" key="2">
    <source>
        <dbReference type="EMBL" id="TDR38508.1"/>
    </source>
</evidence>
<evidence type="ECO:0000256" key="1">
    <source>
        <dbReference type="SAM" id="MobiDB-lite"/>
    </source>
</evidence>
<feature type="region of interest" description="Disordered" evidence="1">
    <location>
        <begin position="1"/>
        <end position="52"/>
    </location>
</feature>
<feature type="compositionally biased region" description="Basic residues" evidence="1">
    <location>
        <begin position="16"/>
        <end position="30"/>
    </location>
</feature>
<name>A0A4R6YM72_9GAMM</name>
<dbReference type="EMBL" id="SNZH01000020">
    <property type="protein sequence ID" value="TDR38508.1"/>
    <property type="molecule type" value="Genomic_DNA"/>
</dbReference>
<gene>
    <name evidence="2" type="ORF">DFR29_1209</name>
</gene>
<evidence type="ECO:0000313" key="3">
    <source>
        <dbReference type="Proteomes" id="UP000295293"/>
    </source>
</evidence>
<sequence>MPRTTIAARAGSAHRAVPRKKKPANARRGHAEKSAGASAETLPMRRGRPTQHGAACVIERDEARCGCAIGRRGTAAASQRTLRCGQPSKSNAARPLRHAGAAMQARPDPAARGRSCRMRIRSLCTRSALVFKKNARPIAGTRTLQFCYDANCENLEANTMPQVNCGQNSRLIQRQDCLVPKAGRASPENGKACLCRR</sequence>
<comment type="caution">
    <text evidence="2">The sequence shown here is derived from an EMBL/GenBank/DDBJ whole genome shotgun (WGS) entry which is preliminary data.</text>
</comment>
<feature type="region of interest" description="Disordered" evidence="1">
    <location>
        <begin position="80"/>
        <end position="112"/>
    </location>
</feature>
<accession>A0A4R6YM72</accession>
<keyword evidence="3" id="KW-1185">Reference proteome</keyword>
<proteinExistence type="predicted"/>
<dbReference type="AlphaFoldDB" id="A0A4R6YM72"/>
<protein>
    <submittedName>
        <fullName evidence="2">Uncharacterized protein</fullName>
    </submittedName>
</protein>
<feature type="compositionally biased region" description="Polar residues" evidence="1">
    <location>
        <begin position="80"/>
        <end position="91"/>
    </location>
</feature>